<evidence type="ECO:0000313" key="2">
    <source>
        <dbReference type="Proteomes" id="UP000036959"/>
    </source>
</evidence>
<dbReference type="AlphaFoldDB" id="A0A0L0MB22"/>
<sequence length="157" mass="17123">MSVERFVTRKISTERRRSWLRCATFWCSPRSVAAWRPRADDTPSPCDALKRIVSAAPNFSSLSGFDGRPVALSYGDDAKCAASQTNYRCTWTPHGGASADALQTVAADIASCLPDATHDQNSPARQHFYLGARGARTEITASQAGQNKLKLEIFGSR</sequence>
<protein>
    <submittedName>
        <fullName evidence="1">Uncharacterized protein</fullName>
    </submittedName>
</protein>
<accession>A0A0L0MB22</accession>
<proteinExistence type="predicted"/>
<dbReference type="Proteomes" id="UP000036959">
    <property type="component" value="Unassembled WGS sequence"/>
</dbReference>
<gene>
    <name evidence="1" type="ORF">BVER_01243c</name>
</gene>
<dbReference type="RefSeq" id="WP_232316641.1">
    <property type="nucleotide sequence ID" value="NZ_LFJJ01000118.1"/>
</dbReference>
<keyword evidence="2" id="KW-1185">Reference proteome</keyword>
<evidence type="ECO:0000313" key="1">
    <source>
        <dbReference type="EMBL" id="KND59558.1"/>
    </source>
</evidence>
<dbReference type="EMBL" id="LFJJ01000118">
    <property type="protein sequence ID" value="KND59558.1"/>
    <property type="molecule type" value="Genomic_DNA"/>
</dbReference>
<comment type="caution">
    <text evidence="1">The sequence shown here is derived from an EMBL/GenBank/DDBJ whole genome shotgun (WGS) entry which is preliminary data.</text>
</comment>
<dbReference type="PATRIC" id="fig|242163.4.peg.794"/>
<organism evidence="1 2">
    <name type="scientific">Candidatus Burkholderia verschuerenii</name>
    <dbReference type="NCBI Taxonomy" id="242163"/>
    <lineage>
        <taxon>Bacteria</taxon>
        <taxon>Pseudomonadati</taxon>
        <taxon>Pseudomonadota</taxon>
        <taxon>Betaproteobacteria</taxon>
        <taxon>Burkholderiales</taxon>
        <taxon>Burkholderiaceae</taxon>
        <taxon>Burkholderia</taxon>
    </lineage>
</organism>
<reference evidence="2" key="1">
    <citation type="submission" date="2015-06" db="EMBL/GenBank/DDBJ databases">
        <title>Comparative genomics of Burkholderia leaf nodule symbionts.</title>
        <authorList>
            <person name="Carlier A."/>
            <person name="Eberl L."/>
            <person name="Pinto-Carbo M."/>
        </authorList>
    </citation>
    <scope>NUCLEOTIDE SEQUENCE [LARGE SCALE GENOMIC DNA]</scope>
    <source>
        <strain evidence="2">UZHbot4</strain>
    </source>
</reference>
<name>A0A0L0MB22_9BURK</name>